<keyword evidence="2" id="KW-1185">Reference proteome</keyword>
<gene>
    <name evidence="1" type="ORF">K435DRAFT_394480</name>
</gene>
<protein>
    <submittedName>
        <fullName evidence="1">Uncharacterized protein</fullName>
    </submittedName>
</protein>
<reference evidence="1 2" key="1">
    <citation type="journal article" date="2019" name="Nat. Ecol. Evol.">
        <title>Megaphylogeny resolves global patterns of mushroom evolution.</title>
        <authorList>
            <person name="Varga T."/>
            <person name="Krizsan K."/>
            <person name="Foldi C."/>
            <person name="Dima B."/>
            <person name="Sanchez-Garcia M."/>
            <person name="Sanchez-Ramirez S."/>
            <person name="Szollosi G.J."/>
            <person name="Szarkandi J.G."/>
            <person name="Papp V."/>
            <person name="Albert L."/>
            <person name="Andreopoulos W."/>
            <person name="Angelini C."/>
            <person name="Antonin V."/>
            <person name="Barry K.W."/>
            <person name="Bougher N.L."/>
            <person name="Buchanan P."/>
            <person name="Buyck B."/>
            <person name="Bense V."/>
            <person name="Catcheside P."/>
            <person name="Chovatia M."/>
            <person name="Cooper J."/>
            <person name="Damon W."/>
            <person name="Desjardin D."/>
            <person name="Finy P."/>
            <person name="Geml J."/>
            <person name="Haridas S."/>
            <person name="Hughes K."/>
            <person name="Justo A."/>
            <person name="Karasinski D."/>
            <person name="Kautmanova I."/>
            <person name="Kiss B."/>
            <person name="Kocsube S."/>
            <person name="Kotiranta H."/>
            <person name="LaButti K.M."/>
            <person name="Lechner B.E."/>
            <person name="Liimatainen K."/>
            <person name="Lipzen A."/>
            <person name="Lukacs Z."/>
            <person name="Mihaltcheva S."/>
            <person name="Morgado L.N."/>
            <person name="Niskanen T."/>
            <person name="Noordeloos M.E."/>
            <person name="Ohm R.A."/>
            <person name="Ortiz-Santana B."/>
            <person name="Ovrebo C."/>
            <person name="Racz N."/>
            <person name="Riley R."/>
            <person name="Savchenko A."/>
            <person name="Shiryaev A."/>
            <person name="Soop K."/>
            <person name="Spirin V."/>
            <person name="Szebenyi C."/>
            <person name="Tomsovsky M."/>
            <person name="Tulloss R.E."/>
            <person name="Uehling J."/>
            <person name="Grigoriev I.V."/>
            <person name="Vagvolgyi C."/>
            <person name="Papp T."/>
            <person name="Martin F.M."/>
            <person name="Miettinen O."/>
            <person name="Hibbett D.S."/>
            <person name="Nagy L.G."/>
        </authorList>
    </citation>
    <scope>NUCLEOTIDE SEQUENCE [LARGE SCALE GENOMIC DNA]</scope>
    <source>
        <strain evidence="1 2">CBS 962.96</strain>
    </source>
</reference>
<evidence type="ECO:0000313" key="2">
    <source>
        <dbReference type="Proteomes" id="UP000297245"/>
    </source>
</evidence>
<name>A0A4S8L903_DENBC</name>
<sequence>MHRLVPVCLAVTMLQTSRSSLVLVVGVGGGGGGSGVYVGPFFFPIVSHRTHIW</sequence>
<evidence type="ECO:0000313" key="1">
    <source>
        <dbReference type="EMBL" id="THU85050.1"/>
    </source>
</evidence>
<accession>A0A4S8L903</accession>
<proteinExistence type="predicted"/>
<dbReference type="Proteomes" id="UP000297245">
    <property type="component" value="Unassembled WGS sequence"/>
</dbReference>
<dbReference type="AlphaFoldDB" id="A0A4S8L903"/>
<dbReference type="EMBL" id="ML179568">
    <property type="protein sequence ID" value="THU85050.1"/>
    <property type="molecule type" value="Genomic_DNA"/>
</dbReference>
<organism evidence="1 2">
    <name type="scientific">Dendrothele bispora (strain CBS 962.96)</name>
    <dbReference type="NCBI Taxonomy" id="1314807"/>
    <lineage>
        <taxon>Eukaryota</taxon>
        <taxon>Fungi</taxon>
        <taxon>Dikarya</taxon>
        <taxon>Basidiomycota</taxon>
        <taxon>Agaricomycotina</taxon>
        <taxon>Agaricomycetes</taxon>
        <taxon>Agaricomycetidae</taxon>
        <taxon>Agaricales</taxon>
        <taxon>Agaricales incertae sedis</taxon>
        <taxon>Dendrothele</taxon>
    </lineage>
</organism>